<dbReference type="EC" id="2.1.1.77" evidence="3"/>
<evidence type="ECO:0000256" key="6">
    <source>
        <dbReference type="ARBA" id="ARBA00022603"/>
    </source>
</evidence>
<keyword evidence="7 12" id="KW-0808">Transferase</keyword>
<dbReference type="Pfam" id="PF01135">
    <property type="entry name" value="PCMT"/>
    <property type="match status" value="1"/>
</dbReference>
<evidence type="ECO:0000313" key="13">
    <source>
        <dbReference type="Proteomes" id="UP000199622"/>
    </source>
</evidence>
<evidence type="ECO:0000256" key="8">
    <source>
        <dbReference type="ARBA" id="ARBA00022691"/>
    </source>
</evidence>
<dbReference type="GO" id="GO:0005737">
    <property type="term" value="C:cytoplasm"/>
    <property type="evidence" value="ECO:0007669"/>
    <property type="project" value="UniProtKB-SubCell"/>
</dbReference>
<protein>
    <recommendedName>
        <fullName evidence="4">Protein-L-isoaspartate O-methyltransferase</fullName>
        <ecNumber evidence="3">2.1.1.77</ecNumber>
    </recommendedName>
    <alternativeName>
        <fullName evidence="11">L-isoaspartyl protein carboxyl methyltransferase</fullName>
    </alternativeName>
    <alternativeName>
        <fullName evidence="9">Protein L-isoaspartyl methyltransferase</fullName>
    </alternativeName>
    <alternativeName>
        <fullName evidence="10">Protein-beta-aspartate methyltransferase</fullName>
    </alternativeName>
</protein>
<organism evidence="12 13">
    <name type="scientific">Amycolatopsis tolypomycina</name>
    <dbReference type="NCBI Taxonomy" id="208445"/>
    <lineage>
        <taxon>Bacteria</taxon>
        <taxon>Bacillati</taxon>
        <taxon>Actinomycetota</taxon>
        <taxon>Actinomycetes</taxon>
        <taxon>Pseudonocardiales</taxon>
        <taxon>Pseudonocardiaceae</taxon>
        <taxon>Amycolatopsis</taxon>
    </lineage>
</organism>
<dbReference type="InterPro" id="IPR000682">
    <property type="entry name" value="PCMT"/>
</dbReference>
<dbReference type="RefSeq" id="WP_091305570.1">
    <property type="nucleotide sequence ID" value="NZ_FNSO01000003.1"/>
</dbReference>
<dbReference type="InterPro" id="IPR029063">
    <property type="entry name" value="SAM-dependent_MTases_sf"/>
</dbReference>
<dbReference type="CDD" id="cd02440">
    <property type="entry name" value="AdoMet_MTases"/>
    <property type="match status" value="1"/>
</dbReference>
<keyword evidence="13" id="KW-1185">Reference proteome</keyword>
<evidence type="ECO:0000256" key="9">
    <source>
        <dbReference type="ARBA" id="ARBA00030757"/>
    </source>
</evidence>
<sequence length="413" mass="44623">MNLTTTDNMSPEALREALIAQVKHAGYARSRTVEDALRAVERHHYVPDVELTVAYANDIVVTKRSADGEVLSCASQPGIVALLLDQLRPQRGDRVLEIGAGTGYNAALLAHLVGEHGHVTAIDVDADIVDFAGERLAAAGIGNAEVVLGDGACGHEPGAPYDGVIASVGAYGIPASWLSQLAPAGRLVIPLRIRGSVSRSIAFERDADGGWRSAEHAMCGFVPLRGGIADDPRGRIDLTGDNSVALQTHQDYPFAAERLTGVLDQPRSEMWTGVTFARRESLEWMYLWLTCALPGALRSMPVEQTAIDSGRVTPMFRTGMAVPGDGELAYLAKRPGGYDSEGHELTETGVIGHGPNGGELAARVADEIRTWDRNFRRRSVRFEIPADRVDDSDPTCGRFFLDRPHHPITVIWH</sequence>
<dbReference type="Proteomes" id="UP000199622">
    <property type="component" value="Unassembled WGS sequence"/>
</dbReference>
<dbReference type="GO" id="GO:0004719">
    <property type="term" value="F:protein-L-isoaspartate (D-aspartate) O-methyltransferase activity"/>
    <property type="evidence" value="ECO:0007669"/>
    <property type="project" value="UniProtKB-EC"/>
</dbReference>
<evidence type="ECO:0000256" key="3">
    <source>
        <dbReference type="ARBA" id="ARBA00011890"/>
    </source>
</evidence>
<dbReference type="OrthoDB" id="4035289at2"/>
<dbReference type="NCBIfam" id="TIGR04364">
    <property type="entry name" value="methyltran_FxLD"/>
    <property type="match status" value="1"/>
</dbReference>
<dbReference type="STRING" id="208445.SAMN04489727_1985"/>
<gene>
    <name evidence="12" type="ORF">SAMN04489727_1985</name>
</gene>
<dbReference type="AlphaFoldDB" id="A0A1H4JMA2"/>
<keyword evidence="6 12" id="KW-0489">Methyltransferase</keyword>
<evidence type="ECO:0000256" key="1">
    <source>
        <dbReference type="ARBA" id="ARBA00004496"/>
    </source>
</evidence>
<dbReference type="PANTHER" id="PTHR11579">
    <property type="entry name" value="PROTEIN-L-ISOASPARTATE O-METHYLTRANSFERASE"/>
    <property type="match status" value="1"/>
</dbReference>
<dbReference type="EMBL" id="FNSO01000003">
    <property type="protein sequence ID" value="SEB46762.1"/>
    <property type="molecule type" value="Genomic_DNA"/>
</dbReference>
<proteinExistence type="inferred from homology"/>
<keyword evidence="8" id="KW-0949">S-adenosyl-L-methionine</keyword>
<dbReference type="Gene3D" id="3.40.50.150">
    <property type="entry name" value="Vaccinia Virus protein VP39"/>
    <property type="match status" value="1"/>
</dbReference>
<evidence type="ECO:0000256" key="4">
    <source>
        <dbReference type="ARBA" id="ARBA00013346"/>
    </source>
</evidence>
<comment type="subcellular location">
    <subcellularLocation>
        <location evidence="1">Cytoplasm</location>
    </subcellularLocation>
</comment>
<evidence type="ECO:0000256" key="5">
    <source>
        <dbReference type="ARBA" id="ARBA00022490"/>
    </source>
</evidence>
<keyword evidence="5" id="KW-0963">Cytoplasm</keyword>
<evidence type="ECO:0000256" key="7">
    <source>
        <dbReference type="ARBA" id="ARBA00022679"/>
    </source>
</evidence>
<evidence type="ECO:0000256" key="11">
    <source>
        <dbReference type="ARBA" id="ARBA00031350"/>
    </source>
</evidence>
<evidence type="ECO:0000256" key="10">
    <source>
        <dbReference type="ARBA" id="ARBA00031323"/>
    </source>
</evidence>
<dbReference type="SUPFAM" id="SSF53335">
    <property type="entry name" value="S-adenosyl-L-methionine-dependent methyltransferases"/>
    <property type="match status" value="1"/>
</dbReference>
<dbReference type="GO" id="GO:0032259">
    <property type="term" value="P:methylation"/>
    <property type="evidence" value="ECO:0007669"/>
    <property type="project" value="UniProtKB-KW"/>
</dbReference>
<dbReference type="InterPro" id="IPR027573">
    <property type="entry name" value="Methyltran_FxLD"/>
</dbReference>
<comment type="similarity">
    <text evidence="2">Belongs to the methyltransferase superfamily. L-isoaspartyl/D-aspartyl protein methyltransferase family.</text>
</comment>
<reference evidence="13" key="1">
    <citation type="submission" date="2016-10" db="EMBL/GenBank/DDBJ databases">
        <authorList>
            <person name="Varghese N."/>
            <person name="Submissions S."/>
        </authorList>
    </citation>
    <scope>NUCLEOTIDE SEQUENCE [LARGE SCALE GENOMIC DNA]</scope>
    <source>
        <strain evidence="13">DSM 44544</strain>
    </source>
</reference>
<name>A0A1H4JMA2_9PSEU</name>
<dbReference type="PANTHER" id="PTHR11579:SF0">
    <property type="entry name" value="PROTEIN-L-ISOASPARTATE(D-ASPARTATE) O-METHYLTRANSFERASE"/>
    <property type="match status" value="1"/>
</dbReference>
<evidence type="ECO:0000313" key="12">
    <source>
        <dbReference type="EMBL" id="SEB46762.1"/>
    </source>
</evidence>
<accession>A0A1H4JMA2</accession>
<evidence type="ECO:0000256" key="2">
    <source>
        <dbReference type="ARBA" id="ARBA00005369"/>
    </source>
</evidence>